<evidence type="ECO:0000256" key="4">
    <source>
        <dbReference type="ARBA" id="ARBA00022989"/>
    </source>
</evidence>
<dbReference type="InterPro" id="IPR001610">
    <property type="entry name" value="PAC"/>
</dbReference>
<keyword evidence="3 6" id="KW-0812">Transmembrane</keyword>
<dbReference type="InterPro" id="IPR007895">
    <property type="entry name" value="MASE1"/>
</dbReference>
<dbReference type="SMART" id="SM00086">
    <property type="entry name" value="PAC"/>
    <property type="match status" value="2"/>
</dbReference>
<dbReference type="SUPFAM" id="SSF55785">
    <property type="entry name" value="PYP-like sensor domain (PAS domain)"/>
    <property type="match status" value="2"/>
</dbReference>
<accession>A0ABT1U2Z0</accession>
<dbReference type="InterPro" id="IPR000160">
    <property type="entry name" value="GGDEF_dom"/>
</dbReference>
<feature type="domain" description="GGDEF" evidence="9">
    <location>
        <begin position="591"/>
        <end position="724"/>
    </location>
</feature>
<feature type="transmembrane region" description="Helical" evidence="6">
    <location>
        <begin position="95"/>
        <end position="121"/>
    </location>
</feature>
<feature type="transmembrane region" description="Helical" evidence="6">
    <location>
        <begin position="61"/>
        <end position="89"/>
    </location>
</feature>
<evidence type="ECO:0000259" key="7">
    <source>
        <dbReference type="PROSITE" id="PS50112"/>
    </source>
</evidence>
<dbReference type="SUPFAM" id="SSF141868">
    <property type="entry name" value="EAL domain-like"/>
    <property type="match status" value="1"/>
</dbReference>
<keyword evidence="11" id="KW-1185">Reference proteome</keyword>
<evidence type="ECO:0000259" key="8">
    <source>
        <dbReference type="PROSITE" id="PS50883"/>
    </source>
</evidence>
<dbReference type="CDD" id="cd01948">
    <property type="entry name" value="EAL"/>
    <property type="match status" value="1"/>
</dbReference>
<dbReference type="CDD" id="cd00130">
    <property type="entry name" value="PAS"/>
    <property type="match status" value="2"/>
</dbReference>
<dbReference type="Pfam" id="PF00563">
    <property type="entry name" value="EAL"/>
    <property type="match status" value="1"/>
</dbReference>
<feature type="transmembrane region" description="Helical" evidence="6">
    <location>
        <begin position="133"/>
        <end position="158"/>
    </location>
</feature>
<dbReference type="PROSITE" id="PS50887">
    <property type="entry name" value="GGDEF"/>
    <property type="match status" value="1"/>
</dbReference>
<comment type="caution">
    <text evidence="10">The sequence shown here is derived from an EMBL/GenBank/DDBJ whole genome shotgun (WGS) entry which is preliminary data.</text>
</comment>
<evidence type="ECO:0000256" key="2">
    <source>
        <dbReference type="ARBA" id="ARBA00022475"/>
    </source>
</evidence>
<dbReference type="NCBIfam" id="TIGR00229">
    <property type="entry name" value="sensory_box"/>
    <property type="match status" value="2"/>
</dbReference>
<dbReference type="InterPro" id="IPR013655">
    <property type="entry name" value="PAS_fold_3"/>
</dbReference>
<keyword evidence="4 6" id="KW-1133">Transmembrane helix</keyword>
<feature type="domain" description="PAS" evidence="7">
    <location>
        <begin position="318"/>
        <end position="388"/>
    </location>
</feature>
<dbReference type="Pfam" id="PF00990">
    <property type="entry name" value="GGDEF"/>
    <property type="match status" value="1"/>
</dbReference>
<evidence type="ECO:0000256" key="3">
    <source>
        <dbReference type="ARBA" id="ARBA00022692"/>
    </source>
</evidence>
<feature type="transmembrane region" description="Helical" evidence="6">
    <location>
        <begin position="237"/>
        <end position="267"/>
    </location>
</feature>
<dbReference type="InterPro" id="IPR052155">
    <property type="entry name" value="Biofilm_reg_signaling"/>
</dbReference>
<dbReference type="InterPro" id="IPR035965">
    <property type="entry name" value="PAS-like_dom_sf"/>
</dbReference>
<dbReference type="SMART" id="SM00267">
    <property type="entry name" value="GGDEF"/>
    <property type="match status" value="1"/>
</dbReference>
<dbReference type="Gene3D" id="3.30.450.20">
    <property type="entry name" value="PAS domain"/>
    <property type="match status" value="2"/>
</dbReference>
<evidence type="ECO:0000259" key="9">
    <source>
        <dbReference type="PROSITE" id="PS50887"/>
    </source>
</evidence>
<dbReference type="Proteomes" id="UP001524586">
    <property type="component" value="Unassembled WGS sequence"/>
</dbReference>
<dbReference type="InterPro" id="IPR000014">
    <property type="entry name" value="PAS"/>
</dbReference>
<dbReference type="InterPro" id="IPR001633">
    <property type="entry name" value="EAL_dom"/>
</dbReference>
<dbReference type="RefSeq" id="WP_256614352.1">
    <property type="nucleotide sequence ID" value="NZ_JANIBK010000020.1"/>
</dbReference>
<dbReference type="InterPro" id="IPR035919">
    <property type="entry name" value="EAL_sf"/>
</dbReference>
<reference evidence="10 11" key="1">
    <citation type="submission" date="2022-07" db="EMBL/GenBank/DDBJ databases">
        <title>Methylomonas rivi sp. nov., Methylomonas rosea sp. nov., Methylomonas aureus sp. nov. and Methylomonas subterranea sp. nov., four novel methanotrophs isolated from a freshwater creek and the deep terrestrial subsurface.</title>
        <authorList>
            <person name="Abin C."/>
            <person name="Sankaranarayanan K."/>
            <person name="Garner C."/>
            <person name="Sindelar R."/>
            <person name="Kotary K."/>
            <person name="Garner R."/>
            <person name="Barclay S."/>
            <person name="Lawson P."/>
            <person name="Krumholz L."/>
        </authorList>
    </citation>
    <scope>NUCLEOTIDE SEQUENCE [LARGE SCALE GENOMIC DNA]</scope>
    <source>
        <strain evidence="10 11">WSC-6</strain>
    </source>
</reference>
<feature type="domain" description="PAS" evidence="7">
    <location>
        <begin position="433"/>
        <end position="480"/>
    </location>
</feature>
<evidence type="ECO:0000256" key="6">
    <source>
        <dbReference type="SAM" id="Phobius"/>
    </source>
</evidence>
<dbReference type="Gene3D" id="3.20.20.450">
    <property type="entry name" value="EAL domain"/>
    <property type="match status" value="1"/>
</dbReference>
<organism evidence="10 11">
    <name type="scientific">Methylomonas rivi</name>
    <dbReference type="NCBI Taxonomy" id="2952226"/>
    <lineage>
        <taxon>Bacteria</taxon>
        <taxon>Pseudomonadati</taxon>
        <taxon>Pseudomonadota</taxon>
        <taxon>Gammaproteobacteria</taxon>
        <taxon>Methylococcales</taxon>
        <taxon>Methylococcaceae</taxon>
        <taxon>Methylomonas</taxon>
    </lineage>
</organism>
<dbReference type="PANTHER" id="PTHR44757">
    <property type="entry name" value="DIGUANYLATE CYCLASE DGCP"/>
    <property type="match status" value="1"/>
</dbReference>
<evidence type="ECO:0000313" key="10">
    <source>
        <dbReference type="EMBL" id="MCQ8127991.1"/>
    </source>
</evidence>
<protein>
    <submittedName>
        <fullName evidence="10">EAL domain-containing protein</fullName>
    </submittedName>
</protein>
<evidence type="ECO:0000256" key="5">
    <source>
        <dbReference type="ARBA" id="ARBA00023136"/>
    </source>
</evidence>
<dbReference type="InterPro" id="IPR043128">
    <property type="entry name" value="Rev_trsase/Diguanyl_cyclase"/>
</dbReference>
<dbReference type="EMBL" id="JANIBK010000020">
    <property type="protein sequence ID" value="MCQ8127991.1"/>
    <property type="molecule type" value="Genomic_DNA"/>
</dbReference>
<dbReference type="Pfam" id="PF05231">
    <property type="entry name" value="MASE1"/>
    <property type="match status" value="1"/>
</dbReference>
<feature type="transmembrane region" description="Helical" evidence="6">
    <location>
        <begin position="30"/>
        <end position="49"/>
    </location>
</feature>
<dbReference type="PROSITE" id="PS50883">
    <property type="entry name" value="EAL"/>
    <property type="match status" value="1"/>
</dbReference>
<dbReference type="Gene3D" id="3.30.70.270">
    <property type="match status" value="1"/>
</dbReference>
<evidence type="ECO:0000256" key="1">
    <source>
        <dbReference type="ARBA" id="ARBA00004651"/>
    </source>
</evidence>
<name>A0ABT1U2Z0_9GAMM</name>
<dbReference type="SUPFAM" id="SSF55073">
    <property type="entry name" value="Nucleotide cyclase"/>
    <property type="match status" value="1"/>
</dbReference>
<dbReference type="SMART" id="SM00091">
    <property type="entry name" value="PAS"/>
    <property type="match status" value="2"/>
</dbReference>
<feature type="domain" description="EAL" evidence="8">
    <location>
        <begin position="733"/>
        <end position="989"/>
    </location>
</feature>
<dbReference type="Pfam" id="PF13426">
    <property type="entry name" value="PAS_9"/>
    <property type="match status" value="1"/>
</dbReference>
<feature type="transmembrane region" description="Helical" evidence="6">
    <location>
        <begin position="170"/>
        <end position="189"/>
    </location>
</feature>
<dbReference type="PROSITE" id="PS50112">
    <property type="entry name" value="PAS"/>
    <property type="match status" value="2"/>
</dbReference>
<proteinExistence type="predicted"/>
<sequence length="996" mass="111935">MPCLIEFNLPRDDFLSLTLPSRIANLSRPAGLVLLYSVCAYLMNVLSVVHHDSTVFWMPNGIALAIMLARGGPIWPGIILGSAAAGFLFGQPLPVVAAMAAGNTVEVYSAFVLINLFGGYFDSDFSRPRDFIRILPAAILSAWISAVSGSFALLHAGLAATADLAGNVFHWWQANAMGMVIGTPFALVWRRLPQGWFGHAKRGLETHGYILLSLIAPTTLFMDFFRDMFGGISPEYWLFLLILWGAFRFGRHGVLLLLLIVASIGYLGIDRGAADFANHRQTGAQNFWHYLLVVAVAGILMALILHTRERAEEALRLKTAELDAYFNNALDLFGIADMQGRFRKMNARWQQILGYSIAELTGKPFLEFVHPDDIHATQEAMARLSASTSVNNFINRYRHQDGSWRWIQWNSTAKDGLIYAAARDITEQKAAEDELRLAALVYQNSSEAMMITDENDRIISINQAFTACTGYTLADVLGKNPRILNSGRQSPAFYQAMWQALNSSGRWQGEIYNRRKNSDIYVEWVVINTVFNPDGTVHRRVALFSDITEKKKSEELIWFQANYDPLTRLPNRRLFIDRLQQEVVKAERDRQALGLLFVDLDRFKEVNDGLGHSMGDELLVQVAKRLCACVRKSDTVARLGGDEFTVIISELNDKIYVETIAQNILNALSQPFTLGSSLAYVSASIGITFSPTDASHVEDLIRFADQAMYAAKNKGRNMYCYFTPAMQKEVENHVHIARDLHAALADNQFAVYYQPIVELAMQDRVVKAEALIRWIHPAQGMIMPIEFIAIAEETGVINDIGDWIFREAAQQAKRWQQNYLSHFQISVNKSPIQFHTQDLVHSGWTDYLQRLDMPRDSIVVEITEGLLLDDSHNVAKKLLHFKEYGIQVAIDDFGTGYSALSYLKKFHIEYLKIDQSFTRNLAPGSSDLALCEAIIVMAHKLGIKVIAEGIETQQQRDFLTRAGCDYGQGYLFAKPMPADEFELLLKAQQNPADTHD</sequence>
<keyword evidence="5 6" id="KW-0472">Membrane</keyword>
<feature type="transmembrane region" description="Helical" evidence="6">
    <location>
        <begin position="209"/>
        <end position="225"/>
    </location>
</feature>
<dbReference type="InterPro" id="IPR029787">
    <property type="entry name" value="Nucleotide_cyclase"/>
</dbReference>
<dbReference type="NCBIfam" id="TIGR00254">
    <property type="entry name" value="GGDEF"/>
    <property type="match status" value="1"/>
</dbReference>
<gene>
    <name evidence="10" type="ORF">NP596_05895</name>
</gene>
<dbReference type="PANTHER" id="PTHR44757:SF2">
    <property type="entry name" value="BIOFILM ARCHITECTURE MAINTENANCE PROTEIN MBAA"/>
    <property type="match status" value="1"/>
</dbReference>
<keyword evidence="2" id="KW-1003">Cell membrane</keyword>
<comment type="subcellular location">
    <subcellularLocation>
        <location evidence="1">Cell membrane</location>
        <topology evidence="1">Multi-pass membrane protein</topology>
    </subcellularLocation>
</comment>
<evidence type="ECO:0000313" key="11">
    <source>
        <dbReference type="Proteomes" id="UP001524586"/>
    </source>
</evidence>
<dbReference type="SMART" id="SM00052">
    <property type="entry name" value="EAL"/>
    <property type="match status" value="1"/>
</dbReference>
<dbReference type="CDD" id="cd01949">
    <property type="entry name" value="GGDEF"/>
    <property type="match status" value="1"/>
</dbReference>
<feature type="transmembrane region" description="Helical" evidence="6">
    <location>
        <begin position="287"/>
        <end position="306"/>
    </location>
</feature>
<dbReference type="Pfam" id="PF08447">
    <property type="entry name" value="PAS_3"/>
    <property type="match status" value="1"/>
</dbReference>